<evidence type="ECO:0000313" key="2">
    <source>
        <dbReference type="EMBL" id="JAS98140.1"/>
    </source>
</evidence>
<dbReference type="AlphaFoldDB" id="A0A1B6JFZ6"/>
<organism evidence="2">
    <name type="scientific">Homalodisca liturata</name>
    <dbReference type="NCBI Taxonomy" id="320908"/>
    <lineage>
        <taxon>Eukaryota</taxon>
        <taxon>Metazoa</taxon>
        <taxon>Ecdysozoa</taxon>
        <taxon>Arthropoda</taxon>
        <taxon>Hexapoda</taxon>
        <taxon>Insecta</taxon>
        <taxon>Pterygota</taxon>
        <taxon>Neoptera</taxon>
        <taxon>Paraneoptera</taxon>
        <taxon>Hemiptera</taxon>
        <taxon>Auchenorrhyncha</taxon>
        <taxon>Membracoidea</taxon>
        <taxon>Cicadellidae</taxon>
        <taxon>Cicadellinae</taxon>
        <taxon>Proconiini</taxon>
        <taxon>Homalodisca</taxon>
    </lineage>
</organism>
<dbReference type="PANTHER" id="PTHR14919">
    <property type="entry name" value="KPL2-RELATED"/>
    <property type="match status" value="1"/>
</dbReference>
<dbReference type="EMBL" id="GECU01009566">
    <property type="protein sequence ID" value="JAS98140.1"/>
    <property type="molecule type" value="Transcribed_RNA"/>
</dbReference>
<sequence length="152" mass="17750">TKGKQKHQKRKKSLPSKKQKLGNNDKKKGRKSKNISEPLETNFEDITKTNEEVTNLENMDIKTETTTEFDLQSKAINPGEQDWQYISLPINNQIAVLLATEWENIENCYINNLLDIFFENRMISLRLVPYSTYVQEEVKTVMNKDDLKQNVV</sequence>
<protein>
    <submittedName>
        <fullName evidence="2">Uncharacterized protein</fullName>
    </submittedName>
</protein>
<reference evidence="2" key="1">
    <citation type="submission" date="2015-11" db="EMBL/GenBank/DDBJ databases">
        <title>De novo transcriptome assembly of four potential Pierce s Disease insect vectors from Arizona vineyards.</title>
        <authorList>
            <person name="Tassone E.E."/>
        </authorList>
    </citation>
    <scope>NUCLEOTIDE SEQUENCE</scope>
</reference>
<evidence type="ECO:0000256" key="1">
    <source>
        <dbReference type="SAM" id="MobiDB-lite"/>
    </source>
</evidence>
<accession>A0A1B6JFZ6</accession>
<feature type="non-terminal residue" evidence="2">
    <location>
        <position position="1"/>
    </location>
</feature>
<feature type="compositionally biased region" description="Basic residues" evidence="1">
    <location>
        <begin position="1"/>
        <end position="20"/>
    </location>
</feature>
<dbReference type="PANTHER" id="PTHR14919:SF0">
    <property type="entry name" value="SPERM FLAGELLAR PROTEIN 2"/>
    <property type="match status" value="1"/>
</dbReference>
<feature type="region of interest" description="Disordered" evidence="1">
    <location>
        <begin position="1"/>
        <end position="50"/>
    </location>
</feature>
<gene>
    <name evidence="2" type="ORF">g.9504</name>
</gene>
<feature type="non-terminal residue" evidence="2">
    <location>
        <position position="152"/>
    </location>
</feature>
<name>A0A1B6JFZ6_9HEMI</name>
<dbReference type="InterPro" id="IPR052634">
    <property type="entry name" value="Sperm_flagellar-bone_growth"/>
</dbReference>
<proteinExistence type="predicted"/>